<gene>
    <name evidence="1" type="ORF">U0070_006728</name>
</gene>
<name>A0AAW0HGD1_MYOGA</name>
<dbReference type="Proteomes" id="UP001488838">
    <property type="component" value="Unassembled WGS sequence"/>
</dbReference>
<organism evidence="1 2">
    <name type="scientific">Myodes glareolus</name>
    <name type="common">Bank vole</name>
    <name type="synonym">Clethrionomys glareolus</name>
    <dbReference type="NCBI Taxonomy" id="447135"/>
    <lineage>
        <taxon>Eukaryota</taxon>
        <taxon>Metazoa</taxon>
        <taxon>Chordata</taxon>
        <taxon>Craniata</taxon>
        <taxon>Vertebrata</taxon>
        <taxon>Euteleostomi</taxon>
        <taxon>Mammalia</taxon>
        <taxon>Eutheria</taxon>
        <taxon>Euarchontoglires</taxon>
        <taxon>Glires</taxon>
        <taxon>Rodentia</taxon>
        <taxon>Myomorpha</taxon>
        <taxon>Muroidea</taxon>
        <taxon>Cricetidae</taxon>
        <taxon>Arvicolinae</taxon>
        <taxon>Myodes</taxon>
    </lineage>
</organism>
<dbReference type="AlphaFoldDB" id="A0AAW0HGD1"/>
<keyword evidence="2" id="KW-1185">Reference proteome</keyword>
<dbReference type="EMBL" id="JBBHLL010000497">
    <property type="protein sequence ID" value="KAK7801583.1"/>
    <property type="molecule type" value="Genomic_DNA"/>
</dbReference>
<evidence type="ECO:0000313" key="2">
    <source>
        <dbReference type="Proteomes" id="UP001488838"/>
    </source>
</evidence>
<comment type="caution">
    <text evidence="1">The sequence shown here is derived from an EMBL/GenBank/DDBJ whole genome shotgun (WGS) entry which is preliminary data.</text>
</comment>
<evidence type="ECO:0000313" key="1">
    <source>
        <dbReference type="EMBL" id="KAK7801583.1"/>
    </source>
</evidence>
<accession>A0AAW0HGD1</accession>
<protein>
    <submittedName>
        <fullName evidence="1">Uncharacterized protein</fullName>
    </submittedName>
</protein>
<reference evidence="1 2" key="1">
    <citation type="journal article" date="2023" name="bioRxiv">
        <title>Conserved and derived expression patterns and positive selection on dental genes reveal complex evolutionary context of ever-growing rodent molars.</title>
        <authorList>
            <person name="Calamari Z.T."/>
            <person name="Song A."/>
            <person name="Cohen E."/>
            <person name="Akter M."/>
            <person name="Roy R.D."/>
            <person name="Hallikas O."/>
            <person name="Christensen M.M."/>
            <person name="Li P."/>
            <person name="Marangoni P."/>
            <person name="Jernvall J."/>
            <person name="Klein O.D."/>
        </authorList>
    </citation>
    <scope>NUCLEOTIDE SEQUENCE [LARGE SCALE GENOMIC DNA]</scope>
    <source>
        <strain evidence="1">V071</strain>
    </source>
</reference>
<feature type="non-terminal residue" evidence="1">
    <location>
        <position position="145"/>
    </location>
</feature>
<proteinExistence type="predicted"/>
<sequence>MRHKMKKMKWHQLQGKNKHRKIQASCFFGPLGRIIWLRDRGYRLRILLLRVKMSIALFVEQMCEEEKRRGAFLLQHGAPTSTQTGGLLASLCPGAGNRNTLQPLLMNLKSNLEERPSVSPGAQTSAATSLEVWEPCKLFLSVFTV</sequence>